<comment type="subcellular location">
    <subcellularLocation>
        <location evidence="2">Cell inner membrane</location>
        <topology evidence="2">Multi-pass membrane protein</topology>
    </subcellularLocation>
</comment>
<evidence type="ECO:0000259" key="20">
    <source>
        <dbReference type="PROSITE" id="PS50110"/>
    </source>
</evidence>
<evidence type="ECO:0000313" key="22">
    <source>
        <dbReference type="EMBL" id="PQO37916.1"/>
    </source>
</evidence>
<keyword evidence="11" id="KW-0067">ATP-binding</keyword>
<evidence type="ECO:0000256" key="3">
    <source>
        <dbReference type="ARBA" id="ARBA00012438"/>
    </source>
</evidence>
<dbReference type="InterPro" id="IPR036097">
    <property type="entry name" value="HisK_dim/P_sf"/>
</dbReference>
<evidence type="ECO:0000256" key="8">
    <source>
        <dbReference type="ARBA" id="ARBA00022692"/>
    </source>
</evidence>
<evidence type="ECO:0000256" key="1">
    <source>
        <dbReference type="ARBA" id="ARBA00000085"/>
    </source>
</evidence>
<dbReference type="FunFam" id="3.30.565.10:FF:000010">
    <property type="entry name" value="Sensor histidine kinase RcsC"/>
    <property type="match status" value="1"/>
</dbReference>
<dbReference type="EC" id="2.7.13.3" evidence="3"/>
<evidence type="ECO:0000313" key="23">
    <source>
        <dbReference type="Proteomes" id="UP000239388"/>
    </source>
</evidence>
<evidence type="ECO:0000256" key="10">
    <source>
        <dbReference type="ARBA" id="ARBA00022777"/>
    </source>
</evidence>
<dbReference type="SMART" id="SM00448">
    <property type="entry name" value="REC"/>
    <property type="match status" value="1"/>
</dbReference>
<dbReference type="InterPro" id="IPR036890">
    <property type="entry name" value="HATPase_C_sf"/>
</dbReference>
<evidence type="ECO:0000256" key="11">
    <source>
        <dbReference type="ARBA" id="ARBA00022840"/>
    </source>
</evidence>
<keyword evidence="12 18" id="KW-1133">Transmembrane helix</keyword>
<dbReference type="InterPro" id="IPR036641">
    <property type="entry name" value="HPT_dom_sf"/>
</dbReference>
<dbReference type="InterPro" id="IPR029095">
    <property type="entry name" value="NarX-like_N"/>
</dbReference>
<dbReference type="PROSITE" id="PS50109">
    <property type="entry name" value="HIS_KIN"/>
    <property type="match status" value="1"/>
</dbReference>
<dbReference type="Proteomes" id="UP000239388">
    <property type="component" value="Unassembled WGS sequence"/>
</dbReference>
<feature type="modified residue" description="4-aspartylphosphate" evidence="15">
    <location>
        <position position="555"/>
    </location>
</feature>
<dbReference type="PROSITE" id="PS50110">
    <property type="entry name" value="RESPONSE_REGULATORY"/>
    <property type="match status" value="1"/>
</dbReference>
<keyword evidence="10" id="KW-0418">Kinase</keyword>
<name>A0A2S8G0F9_9BACT</name>
<dbReference type="SUPFAM" id="SSF55874">
    <property type="entry name" value="ATPase domain of HSP90 chaperone/DNA topoisomerase II/histidine kinase"/>
    <property type="match status" value="1"/>
</dbReference>
<dbReference type="SMART" id="SM00387">
    <property type="entry name" value="HATPase_c"/>
    <property type="match status" value="1"/>
</dbReference>
<dbReference type="GO" id="GO:0005886">
    <property type="term" value="C:plasma membrane"/>
    <property type="evidence" value="ECO:0007669"/>
    <property type="project" value="UniProtKB-SubCell"/>
</dbReference>
<dbReference type="SUPFAM" id="SSF47384">
    <property type="entry name" value="Homodimeric domain of signal transducing histidine kinase"/>
    <property type="match status" value="1"/>
</dbReference>
<evidence type="ECO:0000256" key="5">
    <source>
        <dbReference type="ARBA" id="ARBA00022519"/>
    </source>
</evidence>
<evidence type="ECO:0000256" key="4">
    <source>
        <dbReference type="ARBA" id="ARBA00022475"/>
    </source>
</evidence>
<dbReference type="SUPFAM" id="SSF52172">
    <property type="entry name" value="CheY-like"/>
    <property type="match status" value="1"/>
</dbReference>
<feature type="coiled-coil region" evidence="16">
    <location>
        <begin position="219"/>
        <end position="246"/>
    </location>
</feature>
<dbReference type="Pfam" id="PF13675">
    <property type="entry name" value="PilJ"/>
    <property type="match status" value="1"/>
</dbReference>
<dbReference type="AlphaFoldDB" id="A0A2S8G0F9"/>
<dbReference type="InterPro" id="IPR008207">
    <property type="entry name" value="Sig_transdc_His_kin_Hpt_dom"/>
</dbReference>
<keyword evidence="5" id="KW-0997">Cell inner membrane</keyword>
<dbReference type="InterPro" id="IPR011006">
    <property type="entry name" value="CheY-like_superfamily"/>
</dbReference>
<dbReference type="SUPFAM" id="SSF47226">
    <property type="entry name" value="Histidine-containing phosphotransfer domain, HPT domain"/>
    <property type="match status" value="1"/>
</dbReference>
<feature type="transmembrane region" description="Helical" evidence="18">
    <location>
        <begin position="198"/>
        <end position="215"/>
    </location>
</feature>
<dbReference type="GO" id="GO:0009927">
    <property type="term" value="F:histidine phosphotransfer kinase activity"/>
    <property type="evidence" value="ECO:0007669"/>
    <property type="project" value="TreeGrafter"/>
</dbReference>
<feature type="transmembrane region" description="Helical" evidence="18">
    <location>
        <begin position="20"/>
        <end position="40"/>
    </location>
</feature>
<feature type="domain" description="HPt" evidence="21">
    <location>
        <begin position="655"/>
        <end position="751"/>
    </location>
</feature>
<evidence type="ECO:0000256" key="12">
    <source>
        <dbReference type="ARBA" id="ARBA00022989"/>
    </source>
</evidence>
<dbReference type="Gene3D" id="3.40.50.2300">
    <property type="match status" value="1"/>
</dbReference>
<keyword evidence="4" id="KW-1003">Cell membrane</keyword>
<evidence type="ECO:0000256" key="2">
    <source>
        <dbReference type="ARBA" id="ARBA00004429"/>
    </source>
</evidence>
<reference evidence="22 23" key="1">
    <citation type="submission" date="2018-02" db="EMBL/GenBank/DDBJ databases">
        <title>Comparative genomes isolates from brazilian mangrove.</title>
        <authorList>
            <person name="Araujo J.E."/>
            <person name="Taketani R.G."/>
            <person name="Silva M.C.P."/>
            <person name="Loureco M.V."/>
            <person name="Andreote F.D."/>
        </authorList>
    </citation>
    <scope>NUCLEOTIDE SEQUENCE [LARGE SCALE GENOMIC DNA]</scope>
    <source>
        <strain evidence="22 23">NAP PRIS-MGV</strain>
    </source>
</reference>
<evidence type="ECO:0000256" key="18">
    <source>
        <dbReference type="SAM" id="Phobius"/>
    </source>
</evidence>
<dbReference type="InterPro" id="IPR005467">
    <property type="entry name" value="His_kinase_dom"/>
</dbReference>
<evidence type="ECO:0000256" key="9">
    <source>
        <dbReference type="ARBA" id="ARBA00022741"/>
    </source>
</evidence>
<evidence type="ECO:0000256" key="14">
    <source>
        <dbReference type="PROSITE-ProRule" id="PRU00110"/>
    </source>
</evidence>
<proteinExistence type="predicted"/>
<dbReference type="CDD" id="cd16922">
    <property type="entry name" value="HATPase_EvgS-ArcB-TorS-like"/>
    <property type="match status" value="1"/>
</dbReference>
<dbReference type="Gene3D" id="1.10.287.130">
    <property type="match status" value="1"/>
</dbReference>
<comment type="catalytic activity">
    <reaction evidence="1">
        <text>ATP + protein L-histidine = ADP + protein N-phospho-L-histidine.</text>
        <dbReference type="EC" id="2.7.13.3"/>
    </reaction>
</comment>
<gene>
    <name evidence="22" type="ORF">C5Y98_07415</name>
</gene>
<dbReference type="Gene3D" id="3.30.565.10">
    <property type="entry name" value="Histidine kinase-like ATPase, C-terminal domain"/>
    <property type="match status" value="1"/>
</dbReference>
<dbReference type="FunFam" id="1.10.287.130:FF:000004">
    <property type="entry name" value="Ethylene receptor 1"/>
    <property type="match status" value="1"/>
</dbReference>
<keyword evidence="16" id="KW-0175">Coiled coil</keyword>
<dbReference type="CDD" id="cd17546">
    <property type="entry name" value="REC_hyHK_CKI1_RcsC-like"/>
    <property type="match status" value="1"/>
</dbReference>
<accession>A0A2S8G0F9</accession>
<comment type="caution">
    <text evidence="22">The sequence shown here is derived from an EMBL/GenBank/DDBJ whole genome shotgun (WGS) entry which is preliminary data.</text>
</comment>
<evidence type="ECO:0000256" key="16">
    <source>
        <dbReference type="SAM" id="Coils"/>
    </source>
</evidence>
<evidence type="ECO:0000256" key="7">
    <source>
        <dbReference type="ARBA" id="ARBA00022679"/>
    </source>
</evidence>
<dbReference type="Pfam" id="PF00072">
    <property type="entry name" value="Response_reg"/>
    <property type="match status" value="1"/>
</dbReference>
<evidence type="ECO:0000259" key="21">
    <source>
        <dbReference type="PROSITE" id="PS50894"/>
    </source>
</evidence>
<dbReference type="PRINTS" id="PR00344">
    <property type="entry name" value="BCTRLSENSOR"/>
</dbReference>
<dbReference type="PROSITE" id="PS50894">
    <property type="entry name" value="HPT"/>
    <property type="match status" value="1"/>
</dbReference>
<keyword evidence="7" id="KW-0808">Transferase</keyword>
<keyword evidence="8 18" id="KW-0812">Transmembrane</keyword>
<evidence type="ECO:0000256" key="6">
    <source>
        <dbReference type="ARBA" id="ARBA00022553"/>
    </source>
</evidence>
<organism evidence="22 23">
    <name type="scientific">Blastopirellula marina</name>
    <dbReference type="NCBI Taxonomy" id="124"/>
    <lineage>
        <taxon>Bacteria</taxon>
        <taxon>Pseudomonadati</taxon>
        <taxon>Planctomycetota</taxon>
        <taxon>Planctomycetia</taxon>
        <taxon>Pirellulales</taxon>
        <taxon>Pirellulaceae</taxon>
        <taxon>Blastopirellula</taxon>
    </lineage>
</organism>
<dbReference type="Pfam" id="PF00512">
    <property type="entry name" value="HisKA"/>
    <property type="match status" value="1"/>
</dbReference>
<sequence length="751" mass="83896">MTAQGEQIPTAQSSSQRLTILYVLALSAVALLTIIGQVLVQRSLERQLSDSTVINIAGRQRMLSQKITKLALQIHATDDPFLRGKDRAELRTALTLWELCHQGLQEGNKELGLPGNNSVNVTELYGTLQPEFLAIRDATDQFLREDEEEQESGGKLPEMLKTILAHEANFLAGMDQIVYLYDKEAEARVASLRRVEHGLLIVTLAVLLLEGLFVFRPAVGEIRRMVDNLRENAMALELAKESAETANAEKSRFLAKMSHELRTPMNAILGLSEVLLRGQLIHNQKKLLTTIHDSAQSLMGLLTDLLDMSKLEVDTSLKLRQEPLNPKEMFTKVTEMFTHQAIDRGLELKLDLDDNLDVWVLGDENRLRQVLVNLIQNALKFTTEGSVTVEATVRRQHAHEVMVNLCVSDTGPGISPEDQKTIFEPFTQAKRDRDQQGSAGLGLSIAYRLVEAMNGRIRVVSKLGEGTAFIVDIPFVRSLGQIDQLDEWRHDKTAPVEVMPGLKSINLLVVEDVEANRMVVEAMLDELAVPHRFAVSIADGLKQVEANWPDMILLDMELPDGDGFKFFYELVGKCLNTDRARPLVIALTAHATEEVRKKTEDAGMDGFLTKPVSLEGLRSVLRLLPEQTVSSPGKGSGREIGRDEEEADDPLASYPASLRKKLRAMYCDAYLPQYEELQVALSLKDPKRFAFAAHRLLGMTANFGFNEAIPILREFDEDQVDLDEPSIPEKMDRLLEVLEQLAEDASRNTTL</sequence>
<dbReference type="GO" id="GO:0005524">
    <property type="term" value="F:ATP binding"/>
    <property type="evidence" value="ECO:0007669"/>
    <property type="project" value="UniProtKB-KW"/>
</dbReference>
<dbReference type="RefSeq" id="WP_105352863.1">
    <property type="nucleotide sequence ID" value="NZ_PUIB01000011.1"/>
</dbReference>
<keyword evidence="6 15" id="KW-0597">Phosphoprotein</keyword>
<dbReference type="InterPro" id="IPR003594">
    <property type="entry name" value="HATPase_dom"/>
</dbReference>
<dbReference type="OrthoDB" id="7568856at2"/>
<dbReference type="InterPro" id="IPR003661">
    <property type="entry name" value="HisK_dim/P_dom"/>
</dbReference>
<evidence type="ECO:0000256" key="15">
    <source>
        <dbReference type="PROSITE-ProRule" id="PRU00169"/>
    </source>
</evidence>
<keyword evidence="13 18" id="KW-0472">Membrane</keyword>
<dbReference type="InterPro" id="IPR001789">
    <property type="entry name" value="Sig_transdc_resp-reg_receiver"/>
</dbReference>
<dbReference type="PANTHER" id="PTHR43047">
    <property type="entry name" value="TWO-COMPONENT HISTIDINE PROTEIN KINASE"/>
    <property type="match status" value="1"/>
</dbReference>
<feature type="domain" description="Histidine kinase" evidence="19">
    <location>
        <begin position="256"/>
        <end position="477"/>
    </location>
</feature>
<evidence type="ECO:0000256" key="13">
    <source>
        <dbReference type="ARBA" id="ARBA00023136"/>
    </source>
</evidence>
<dbReference type="InterPro" id="IPR004358">
    <property type="entry name" value="Sig_transdc_His_kin-like_C"/>
</dbReference>
<dbReference type="PANTHER" id="PTHR43047:SF72">
    <property type="entry name" value="OSMOSENSING HISTIDINE PROTEIN KINASE SLN1"/>
    <property type="match status" value="1"/>
</dbReference>
<protein>
    <recommendedName>
        <fullName evidence="3">histidine kinase</fullName>
        <ecNumber evidence="3">2.7.13.3</ecNumber>
    </recommendedName>
</protein>
<keyword evidence="9" id="KW-0547">Nucleotide-binding</keyword>
<dbReference type="EMBL" id="PUIB01000011">
    <property type="protein sequence ID" value="PQO37916.1"/>
    <property type="molecule type" value="Genomic_DNA"/>
</dbReference>
<dbReference type="SMART" id="SM00388">
    <property type="entry name" value="HisKA"/>
    <property type="match status" value="1"/>
</dbReference>
<evidence type="ECO:0000259" key="19">
    <source>
        <dbReference type="PROSITE" id="PS50109"/>
    </source>
</evidence>
<evidence type="ECO:0000256" key="17">
    <source>
        <dbReference type="SAM" id="MobiDB-lite"/>
    </source>
</evidence>
<feature type="modified residue" description="Phosphohistidine" evidence="14">
    <location>
        <position position="694"/>
    </location>
</feature>
<dbReference type="Pfam" id="PF02518">
    <property type="entry name" value="HATPase_c"/>
    <property type="match status" value="1"/>
</dbReference>
<feature type="region of interest" description="Disordered" evidence="17">
    <location>
        <begin position="628"/>
        <end position="649"/>
    </location>
</feature>
<dbReference type="CDD" id="cd00082">
    <property type="entry name" value="HisKA"/>
    <property type="match status" value="1"/>
</dbReference>
<feature type="domain" description="Response regulatory" evidence="20">
    <location>
        <begin position="506"/>
        <end position="625"/>
    </location>
</feature>
<dbReference type="GO" id="GO:0000155">
    <property type="term" value="F:phosphorelay sensor kinase activity"/>
    <property type="evidence" value="ECO:0007669"/>
    <property type="project" value="InterPro"/>
</dbReference>